<gene>
    <name evidence="2" type="ORF">BJ322DRAFT_391812</name>
</gene>
<organism evidence="2 3">
    <name type="scientific">Thelephora terrestris</name>
    <dbReference type="NCBI Taxonomy" id="56493"/>
    <lineage>
        <taxon>Eukaryota</taxon>
        <taxon>Fungi</taxon>
        <taxon>Dikarya</taxon>
        <taxon>Basidiomycota</taxon>
        <taxon>Agaricomycotina</taxon>
        <taxon>Agaricomycetes</taxon>
        <taxon>Thelephorales</taxon>
        <taxon>Thelephoraceae</taxon>
        <taxon>Thelephora</taxon>
    </lineage>
</organism>
<keyword evidence="1" id="KW-0812">Transmembrane</keyword>
<keyword evidence="1" id="KW-0472">Membrane</keyword>
<reference evidence="2" key="1">
    <citation type="journal article" date="2020" name="Nat. Commun.">
        <title>Large-scale genome sequencing of mycorrhizal fungi provides insights into the early evolution of symbiotic traits.</title>
        <authorList>
            <person name="Miyauchi S."/>
            <person name="Kiss E."/>
            <person name="Kuo A."/>
            <person name="Drula E."/>
            <person name="Kohler A."/>
            <person name="Sanchez-Garcia M."/>
            <person name="Morin E."/>
            <person name="Andreopoulos B."/>
            <person name="Barry K.W."/>
            <person name="Bonito G."/>
            <person name="Buee M."/>
            <person name="Carver A."/>
            <person name="Chen C."/>
            <person name="Cichocki N."/>
            <person name="Clum A."/>
            <person name="Culley D."/>
            <person name="Crous P.W."/>
            <person name="Fauchery L."/>
            <person name="Girlanda M."/>
            <person name="Hayes R.D."/>
            <person name="Keri Z."/>
            <person name="LaButti K."/>
            <person name="Lipzen A."/>
            <person name="Lombard V."/>
            <person name="Magnuson J."/>
            <person name="Maillard F."/>
            <person name="Murat C."/>
            <person name="Nolan M."/>
            <person name="Ohm R.A."/>
            <person name="Pangilinan J."/>
            <person name="Pereira M.F."/>
            <person name="Perotto S."/>
            <person name="Peter M."/>
            <person name="Pfister S."/>
            <person name="Riley R."/>
            <person name="Sitrit Y."/>
            <person name="Stielow J.B."/>
            <person name="Szollosi G."/>
            <person name="Zifcakova L."/>
            <person name="Stursova M."/>
            <person name="Spatafora J.W."/>
            <person name="Tedersoo L."/>
            <person name="Vaario L.M."/>
            <person name="Yamada A."/>
            <person name="Yan M."/>
            <person name="Wang P."/>
            <person name="Xu J."/>
            <person name="Bruns T."/>
            <person name="Baldrian P."/>
            <person name="Vilgalys R."/>
            <person name="Dunand C."/>
            <person name="Henrissat B."/>
            <person name="Grigoriev I.V."/>
            <person name="Hibbett D."/>
            <person name="Nagy L.G."/>
            <person name="Martin F.M."/>
        </authorList>
    </citation>
    <scope>NUCLEOTIDE SEQUENCE</scope>
    <source>
        <strain evidence="2">UH-Tt-Lm1</strain>
    </source>
</reference>
<dbReference type="AlphaFoldDB" id="A0A9P6LA55"/>
<accession>A0A9P6LA55</accession>
<sequence length="142" mass="15697">MSLGHNRCQCRSLSYNLTANHHLLLTWNTLTKTPTDHLPGMVISVVVPTGAMTLASASAVYAGLLSLVSNFALAEFTWKRLKGSSDVDRCNLGLKARLGAGPLIIRACIWNWIPSAKRSLLFTFARFALFLPSRHRQMTVDQ</sequence>
<dbReference type="Proteomes" id="UP000736335">
    <property type="component" value="Unassembled WGS sequence"/>
</dbReference>
<keyword evidence="1" id="KW-1133">Transmembrane helix</keyword>
<proteinExistence type="predicted"/>
<reference evidence="2" key="2">
    <citation type="submission" date="2020-11" db="EMBL/GenBank/DDBJ databases">
        <authorList>
            <consortium name="DOE Joint Genome Institute"/>
            <person name="Kuo A."/>
            <person name="Miyauchi S."/>
            <person name="Kiss E."/>
            <person name="Drula E."/>
            <person name="Kohler A."/>
            <person name="Sanchez-Garcia M."/>
            <person name="Andreopoulos B."/>
            <person name="Barry K.W."/>
            <person name="Bonito G."/>
            <person name="Buee M."/>
            <person name="Carver A."/>
            <person name="Chen C."/>
            <person name="Cichocki N."/>
            <person name="Clum A."/>
            <person name="Culley D."/>
            <person name="Crous P.W."/>
            <person name="Fauchery L."/>
            <person name="Girlanda M."/>
            <person name="Hayes R."/>
            <person name="Keri Z."/>
            <person name="Labutti K."/>
            <person name="Lipzen A."/>
            <person name="Lombard V."/>
            <person name="Magnuson J."/>
            <person name="Maillard F."/>
            <person name="Morin E."/>
            <person name="Murat C."/>
            <person name="Nolan M."/>
            <person name="Ohm R."/>
            <person name="Pangilinan J."/>
            <person name="Pereira M."/>
            <person name="Perotto S."/>
            <person name="Peter M."/>
            <person name="Riley R."/>
            <person name="Sitrit Y."/>
            <person name="Stielow B."/>
            <person name="Szollosi G."/>
            <person name="Zifcakova L."/>
            <person name="Stursova M."/>
            <person name="Spatafora J.W."/>
            <person name="Tedersoo L."/>
            <person name="Vaario L.-M."/>
            <person name="Yamada A."/>
            <person name="Yan M."/>
            <person name="Wang P."/>
            <person name="Xu J."/>
            <person name="Bruns T."/>
            <person name="Baldrian P."/>
            <person name="Vilgalys R."/>
            <person name="Henrissat B."/>
            <person name="Grigoriev I.V."/>
            <person name="Hibbett D."/>
            <person name="Nagy L.G."/>
            <person name="Martin F.M."/>
        </authorList>
    </citation>
    <scope>NUCLEOTIDE SEQUENCE</scope>
    <source>
        <strain evidence="2">UH-Tt-Lm1</strain>
    </source>
</reference>
<evidence type="ECO:0000313" key="2">
    <source>
        <dbReference type="EMBL" id="KAF9790474.1"/>
    </source>
</evidence>
<name>A0A9P6LA55_9AGAM</name>
<dbReference type="EMBL" id="WIUZ02000002">
    <property type="protein sequence ID" value="KAF9790474.1"/>
    <property type="molecule type" value="Genomic_DNA"/>
</dbReference>
<evidence type="ECO:0000313" key="3">
    <source>
        <dbReference type="Proteomes" id="UP000736335"/>
    </source>
</evidence>
<evidence type="ECO:0000256" key="1">
    <source>
        <dbReference type="SAM" id="Phobius"/>
    </source>
</evidence>
<protein>
    <submittedName>
        <fullName evidence="2">Uncharacterized protein</fullName>
    </submittedName>
</protein>
<feature type="transmembrane region" description="Helical" evidence="1">
    <location>
        <begin position="51"/>
        <end position="73"/>
    </location>
</feature>
<comment type="caution">
    <text evidence="2">The sequence shown here is derived from an EMBL/GenBank/DDBJ whole genome shotgun (WGS) entry which is preliminary data.</text>
</comment>
<keyword evidence="3" id="KW-1185">Reference proteome</keyword>